<dbReference type="EMBL" id="CAJOBJ010349866">
    <property type="protein sequence ID" value="CAF5206760.1"/>
    <property type="molecule type" value="Genomic_DNA"/>
</dbReference>
<feature type="non-terminal residue" evidence="1">
    <location>
        <position position="1"/>
    </location>
</feature>
<dbReference type="InterPro" id="IPR043188">
    <property type="entry name" value="DCDC1"/>
</dbReference>
<comment type="caution">
    <text evidence="1">The sequence shown here is derived from an EMBL/GenBank/DDBJ whole genome shotgun (WGS) entry which is preliminary data.</text>
</comment>
<accession>A0A8S3IVC7</accession>
<proteinExistence type="predicted"/>
<dbReference type="GO" id="GO:1902412">
    <property type="term" value="P:regulation of mitotic cytokinesis"/>
    <property type="evidence" value="ECO:0007669"/>
    <property type="project" value="InterPro"/>
</dbReference>
<evidence type="ECO:0000313" key="2">
    <source>
        <dbReference type="Proteomes" id="UP000681720"/>
    </source>
</evidence>
<protein>
    <submittedName>
        <fullName evidence="1">Uncharacterized protein</fullName>
    </submittedName>
</protein>
<dbReference type="AlphaFoldDB" id="A0A8S3IVC7"/>
<gene>
    <name evidence="1" type="ORF">GIL414_LOCUS78411</name>
</gene>
<name>A0A8S3IVC7_9BILA</name>
<reference evidence="1" key="1">
    <citation type="submission" date="2021-02" db="EMBL/GenBank/DDBJ databases">
        <authorList>
            <person name="Nowell W R."/>
        </authorList>
    </citation>
    <scope>NUCLEOTIDE SEQUENCE</scope>
</reference>
<dbReference type="InterPro" id="IPR036572">
    <property type="entry name" value="Doublecortin_dom_sf"/>
</dbReference>
<dbReference type="GO" id="GO:0035556">
    <property type="term" value="P:intracellular signal transduction"/>
    <property type="evidence" value="ECO:0007669"/>
    <property type="project" value="InterPro"/>
</dbReference>
<sequence length="182" mass="21010">ELQWPIEGCLIPNVPPIKFLRSSQTPPSFVPIRLQALKNGERDLTKAVSVVGPDISNLILETKASSNMYRRLRIPEPEKEQRAHRQIKRMADARQREIKLFLENATTLCNLPFAGRRLFDTQGTELFDLTSITRDSYVYVTCGEQWIDPELTKAEQQRRLLLAYLSNDVRMIAFYCAMRNPT</sequence>
<feature type="non-terminal residue" evidence="1">
    <location>
        <position position="182"/>
    </location>
</feature>
<dbReference type="GO" id="GO:0008017">
    <property type="term" value="F:microtubule binding"/>
    <property type="evidence" value="ECO:0007669"/>
    <property type="project" value="InterPro"/>
</dbReference>
<dbReference type="GO" id="GO:0030496">
    <property type="term" value="C:midbody"/>
    <property type="evidence" value="ECO:0007669"/>
    <property type="project" value="TreeGrafter"/>
</dbReference>
<dbReference type="SUPFAM" id="SSF89837">
    <property type="entry name" value="Doublecortin (DC)"/>
    <property type="match status" value="1"/>
</dbReference>
<dbReference type="PANTHER" id="PTHR46302:SF3">
    <property type="entry name" value="DOUBLECORTIN DOMAIN-CONTAINING PROTEIN 1"/>
    <property type="match status" value="1"/>
</dbReference>
<dbReference type="PANTHER" id="PTHR46302">
    <property type="entry name" value="DOUBLECORTIN DOMAIN-CONTAINING PROTEIN 1"/>
    <property type="match status" value="1"/>
</dbReference>
<organism evidence="1 2">
    <name type="scientific">Rotaria magnacalcarata</name>
    <dbReference type="NCBI Taxonomy" id="392030"/>
    <lineage>
        <taxon>Eukaryota</taxon>
        <taxon>Metazoa</taxon>
        <taxon>Spiralia</taxon>
        <taxon>Gnathifera</taxon>
        <taxon>Rotifera</taxon>
        <taxon>Eurotatoria</taxon>
        <taxon>Bdelloidea</taxon>
        <taxon>Philodinida</taxon>
        <taxon>Philodinidae</taxon>
        <taxon>Rotaria</taxon>
    </lineage>
</organism>
<evidence type="ECO:0000313" key="1">
    <source>
        <dbReference type="EMBL" id="CAF5206760.1"/>
    </source>
</evidence>
<dbReference type="Proteomes" id="UP000681720">
    <property type="component" value="Unassembled WGS sequence"/>
</dbReference>